<feature type="transmembrane region" description="Helical" evidence="2">
    <location>
        <begin position="375"/>
        <end position="399"/>
    </location>
</feature>
<dbReference type="PANTHER" id="PTHR40446:SF2">
    <property type="entry name" value="N-ACETYLGLUCOSAMINE-1-PHOSPHODIESTER ALPHA-N-ACETYLGLUCOSAMINIDASE"/>
    <property type="match status" value="1"/>
</dbReference>
<comment type="caution">
    <text evidence="1">Lacks conserved residue(s) required for the propagation of feature annotation.</text>
</comment>
<reference evidence="5" key="1">
    <citation type="submission" date="2022-12" db="EMBL/GenBank/DDBJ databases">
        <authorList>
            <person name="Alioto T."/>
            <person name="Alioto T."/>
            <person name="Gomez Garrido J."/>
        </authorList>
    </citation>
    <scope>NUCLEOTIDE SEQUENCE</scope>
</reference>
<keyword evidence="1" id="KW-1015">Disulfide bond</keyword>
<dbReference type="Gene3D" id="2.170.300.10">
    <property type="entry name" value="Tie2 ligand-binding domain superfamily"/>
    <property type="match status" value="1"/>
</dbReference>
<dbReference type="SMART" id="SM00181">
    <property type="entry name" value="EGF"/>
    <property type="match status" value="3"/>
</dbReference>
<evidence type="ECO:0000313" key="5">
    <source>
        <dbReference type="EMBL" id="CAI5792333.1"/>
    </source>
</evidence>
<feature type="disulfide bond" evidence="1">
    <location>
        <begin position="308"/>
        <end position="317"/>
    </location>
</feature>
<evidence type="ECO:0000256" key="2">
    <source>
        <dbReference type="SAM" id="Phobius"/>
    </source>
</evidence>
<sequence length="449" mass="48534">MAASIERLVHRVGEGQRPTALVVFSMVLLRCLLGVQGHAVAWNSLNDDLLPPYLPPRHGPRHHHRYLSEEDVLAKDNPFVQLVSGVGWLLRDGEVYVNQSRAVECDETQETGTFDKFINTVSARTAVGHDRQGQLVLAHFDGQTHTRGLSLWDMADFLKQQGVVNAINLDGGGSATLVLNGTLASYPSDHCEPYPMWRCPRQVSTILCVHEPACQPPDCSGHGHCVLGECQCDGALWKGPACDVLDCGPSNCTLHGICTEEGCLCDAGWQSPNCSEACAPGSYGDGCLQKCLCLNGGACDPVHGTCNCSAGYQGTHCEEACPSGWYGPNCQDACSCPNQRPCDRKTGSCNVSAECPPPDDVDRGQCLLKADEKGVLLGFTIKGWFIGVLSVLLLVSAVFNIKHFCCSSPAGRQNFSRRPNSSHYEPLWKSNSFSLAAGENEDYTEDTET</sequence>
<evidence type="ECO:0000256" key="3">
    <source>
        <dbReference type="SAM" id="SignalP"/>
    </source>
</evidence>
<dbReference type="Proteomes" id="UP001178461">
    <property type="component" value="Chromosome 14"/>
</dbReference>
<feature type="chain" id="PRO_5041267503" evidence="3">
    <location>
        <begin position="38"/>
        <end position="449"/>
    </location>
</feature>
<evidence type="ECO:0000259" key="4">
    <source>
        <dbReference type="PROSITE" id="PS50026"/>
    </source>
</evidence>
<protein>
    <submittedName>
        <fullName evidence="5">N-acetylglucosamine-1-phosphodiester alpha-N-acetylglucosaminidase isoform X2</fullName>
    </submittedName>
</protein>
<feature type="signal peptide" evidence="3">
    <location>
        <begin position="1"/>
        <end position="37"/>
    </location>
</feature>
<dbReference type="Pfam" id="PF23106">
    <property type="entry name" value="EGF_Teneurin"/>
    <property type="match status" value="1"/>
</dbReference>
<dbReference type="InterPro" id="IPR018711">
    <property type="entry name" value="NAGPA"/>
</dbReference>
<organism evidence="5 6">
    <name type="scientific">Podarcis lilfordi</name>
    <name type="common">Lilford's wall lizard</name>
    <dbReference type="NCBI Taxonomy" id="74358"/>
    <lineage>
        <taxon>Eukaryota</taxon>
        <taxon>Metazoa</taxon>
        <taxon>Chordata</taxon>
        <taxon>Craniata</taxon>
        <taxon>Vertebrata</taxon>
        <taxon>Euteleostomi</taxon>
        <taxon>Lepidosauria</taxon>
        <taxon>Squamata</taxon>
        <taxon>Bifurcata</taxon>
        <taxon>Unidentata</taxon>
        <taxon>Episquamata</taxon>
        <taxon>Laterata</taxon>
        <taxon>Lacertibaenia</taxon>
        <taxon>Lacertidae</taxon>
        <taxon>Podarcis</taxon>
    </lineage>
</organism>
<dbReference type="PROSITE" id="PS50026">
    <property type="entry name" value="EGF_3"/>
    <property type="match status" value="1"/>
</dbReference>
<dbReference type="InterPro" id="IPR000742">
    <property type="entry name" value="EGF"/>
</dbReference>
<evidence type="ECO:0000313" key="6">
    <source>
        <dbReference type="Proteomes" id="UP001178461"/>
    </source>
</evidence>
<proteinExistence type="predicted"/>
<dbReference type="AlphaFoldDB" id="A0AA35LAJ0"/>
<keyword evidence="2" id="KW-0472">Membrane</keyword>
<accession>A0AA35LAJ0</accession>
<gene>
    <name evidence="5" type="ORF">PODLI_1B021885</name>
</gene>
<evidence type="ECO:0000256" key="1">
    <source>
        <dbReference type="PROSITE-ProRule" id="PRU00076"/>
    </source>
</evidence>
<dbReference type="EMBL" id="OX395139">
    <property type="protein sequence ID" value="CAI5792333.1"/>
    <property type="molecule type" value="Genomic_DNA"/>
</dbReference>
<feature type="domain" description="EGF-like" evidence="4">
    <location>
        <begin position="283"/>
        <end position="318"/>
    </location>
</feature>
<keyword evidence="6" id="KW-1185">Reference proteome</keyword>
<dbReference type="GO" id="GO:0033299">
    <property type="term" value="P:secretion of lysosomal enzymes"/>
    <property type="evidence" value="ECO:0007669"/>
    <property type="project" value="TreeGrafter"/>
</dbReference>
<name>A0AA35LAJ0_9SAUR</name>
<keyword evidence="1" id="KW-0245">EGF-like domain</keyword>
<dbReference type="PANTHER" id="PTHR40446">
    <property type="entry name" value="N-ACETYLGLUCOSAMINE-1-PHOSPHODIESTER ALPHA-N-ACETYLGLUCOSAMINIDASE"/>
    <property type="match status" value="1"/>
</dbReference>
<keyword evidence="2" id="KW-0812">Transmembrane</keyword>
<dbReference type="Pfam" id="PF09992">
    <property type="entry name" value="NAGPA"/>
    <property type="match status" value="1"/>
</dbReference>
<keyword evidence="3" id="KW-0732">Signal</keyword>
<keyword evidence="2" id="KW-1133">Transmembrane helix</keyword>
<dbReference type="Gene3D" id="2.10.25.10">
    <property type="entry name" value="Laminin"/>
    <property type="match status" value="1"/>
</dbReference>
<dbReference type="PROSITE" id="PS00022">
    <property type="entry name" value="EGF_1"/>
    <property type="match status" value="1"/>
</dbReference>